<gene>
    <name evidence="3" type="ORF">MINT15_34430</name>
</gene>
<accession>A0A837D9J6</accession>
<feature type="compositionally biased region" description="Low complexity" evidence="1">
    <location>
        <begin position="28"/>
        <end position="53"/>
    </location>
</feature>
<name>A0A837D9J6_9PSEU</name>
<comment type="caution">
    <text evidence="3">The sequence shown here is derived from an EMBL/GenBank/DDBJ whole genome shotgun (WGS) entry which is preliminary data.</text>
</comment>
<feature type="signal peptide" evidence="2">
    <location>
        <begin position="1"/>
        <end position="23"/>
    </location>
</feature>
<keyword evidence="2" id="KW-0732">Signal</keyword>
<evidence type="ECO:0000256" key="1">
    <source>
        <dbReference type="SAM" id="MobiDB-lite"/>
    </source>
</evidence>
<evidence type="ECO:0008006" key="5">
    <source>
        <dbReference type="Google" id="ProtNLM"/>
    </source>
</evidence>
<protein>
    <recommendedName>
        <fullName evidence="5">Lipoprotein</fullName>
    </recommendedName>
</protein>
<dbReference type="Proteomes" id="UP000030848">
    <property type="component" value="Unassembled WGS sequence"/>
</dbReference>
<dbReference type="AlphaFoldDB" id="A0A837D9J6"/>
<feature type="chain" id="PRO_5039357245" description="Lipoprotein" evidence="2">
    <location>
        <begin position="24"/>
        <end position="216"/>
    </location>
</feature>
<reference evidence="3 4" key="1">
    <citation type="submission" date="2014-10" db="EMBL/GenBank/DDBJ databases">
        <title>Genome sequence of Micropolyspora internatus JCM3315.</title>
        <authorList>
            <person name="Shin S.-K."/>
            <person name="Yi H."/>
        </authorList>
    </citation>
    <scope>NUCLEOTIDE SEQUENCE [LARGE SCALE GENOMIC DNA]</scope>
    <source>
        <strain evidence="3 4">JCM 3315</strain>
    </source>
</reference>
<feature type="region of interest" description="Disordered" evidence="1">
    <location>
        <begin position="20"/>
        <end position="76"/>
    </location>
</feature>
<proteinExistence type="predicted"/>
<dbReference type="OMA" id="YVFTEHT"/>
<dbReference type="PROSITE" id="PS51257">
    <property type="entry name" value="PROKAR_LIPOPROTEIN"/>
    <property type="match status" value="1"/>
</dbReference>
<evidence type="ECO:0000313" key="4">
    <source>
        <dbReference type="Proteomes" id="UP000030848"/>
    </source>
</evidence>
<evidence type="ECO:0000313" key="3">
    <source>
        <dbReference type="EMBL" id="KHF43241.1"/>
    </source>
</evidence>
<evidence type="ECO:0000256" key="2">
    <source>
        <dbReference type="SAM" id="SignalP"/>
    </source>
</evidence>
<dbReference type="OrthoDB" id="3874174at2"/>
<organism evidence="3 4">
    <name type="scientific">Saccharomonospora viridis</name>
    <dbReference type="NCBI Taxonomy" id="1852"/>
    <lineage>
        <taxon>Bacteria</taxon>
        <taxon>Bacillati</taxon>
        <taxon>Actinomycetota</taxon>
        <taxon>Actinomycetes</taxon>
        <taxon>Pseudonocardiales</taxon>
        <taxon>Pseudonocardiaceae</taxon>
        <taxon>Saccharomonospora</taxon>
    </lineage>
</organism>
<dbReference type="EMBL" id="JRZE01000006">
    <property type="protein sequence ID" value="KHF43241.1"/>
    <property type="molecule type" value="Genomic_DNA"/>
</dbReference>
<sequence length="216" mass="22025">MRKRRVVSVAVVSAMVAGLSACGGEDGTSSAQSSEPPASTSSAAESPSPADASGTAESDPAESGGSDGLTPPGTELTVGETATVSFKSGDTTATLAITVTEIERGEKADLAEYGDQAEGMVPYFIRYTVENLDGADLSYANVMLGAVTGEGRHTGVIITGDAGGKCETVYPDEDFAEVGATYETCRLQAAREDVEVVGAEYASGDGYVSDPVVWTK</sequence>